<dbReference type="HOGENOM" id="CLU_2273544_0_0_10"/>
<keyword evidence="3" id="KW-1185">Reference proteome</keyword>
<gene>
    <name evidence="2" type="ordered locus">MROS_1305</name>
</gene>
<keyword evidence="1" id="KW-0472">Membrane</keyword>
<dbReference type="RefSeq" id="WP_014855977.1">
    <property type="nucleotide sequence ID" value="NC_018178.1"/>
</dbReference>
<dbReference type="EMBL" id="CP003557">
    <property type="protein sequence ID" value="AFN74542.1"/>
    <property type="molecule type" value="Genomic_DNA"/>
</dbReference>
<name>I6YVG3_MELRP</name>
<evidence type="ECO:0000256" key="1">
    <source>
        <dbReference type="SAM" id="Phobius"/>
    </source>
</evidence>
<sequence>MGGIIFWAIVRTAVLIPALWLLYGMMEYRYWWWLGIISIYGIIIYPATIQYRMFREKNQKIIEDTLCSSCRYFDESAVLCTKYDEHPTLEYLPCNGIDWELKEISYEKTN</sequence>
<dbReference type="KEGG" id="mro:MROS_1305"/>
<organism evidence="2 3">
    <name type="scientific">Melioribacter roseus (strain DSM 23840 / JCM 17771 / VKM B-2668 / P3M-2)</name>
    <dbReference type="NCBI Taxonomy" id="1191523"/>
    <lineage>
        <taxon>Bacteria</taxon>
        <taxon>Pseudomonadati</taxon>
        <taxon>Ignavibacteriota</taxon>
        <taxon>Ignavibacteria</taxon>
        <taxon>Ignavibacteriales</taxon>
        <taxon>Melioribacteraceae</taxon>
        <taxon>Melioribacter</taxon>
    </lineage>
</organism>
<proteinExistence type="predicted"/>
<feature type="transmembrane region" description="Helical" evidence="1">
    <location>
        <begin position="30"/>
        <end position="49"/>
    </location>
</feature>
<keyword evidence="1" id="KW-0812">Transmembrane</keyword>
<accession>I6YVG3</accession>
<dbReference type="Proteomes" id="UP000009011">
    <property type="component" value="Chromosome"/>
</dbReference>
<dbReference type="AlphaFoldDB" id="I6YVG3"/>
<keyword evidence="1" id="KW-1133">Transmembrane helix</keyword>
<protein>
    <submittedName>
        <fullName evidence="2">Uncharacterized protein</fullName>
    </submittedName>
</protein>
<evidence type="ECO:0000313" key="3">
    <source>
        <dbReference type="Proteomes" id="UP000009011"/>
    </source>
</evidence>
<feature type="transmembrane region" description="Helical" evidence="1">
    <location>
        <begin position="5"/>
        <end position="24"/>
    </location>
</feature>
<dbReference type="OrthoDB" id="9863934at2"/>
<evidence type="ECO:0000313" key="2">
    <source>
        <dbReference type="EMBL" id="AFN74542.1"/>
    </source>
</evidence>
<reference evidence="2 3" key="1">
    <citation type="journal article" date="2013" name="PLoS ONE">
        <title>Genomic analysis of Melioribacter roseus, facultatively anaerobic organotrophic bacterium representing a novel deep lineage within Bacteriodetes/Chlorobi group.</title>
        <authorList>
            <person name="Kadnikov V.V."/>
            <person name="Mardanov A.V."/>
            <person name="Podosokorskaya O.A."/>
            <person name="Gavrilov S.N."/>
            <person name="Kublanov I.V."/>
            <person name="Beletsky A.V."/>
            <person name="Bonch-Osmolovskaya E.A."/>
            <person name="Ravin N.V."/>
        </authorList>
    </citation>
    <scope>NUCLEOTIDE SEQUENCE [LARGE SCALE GENOMIC DNA]</scope>
    <source>
        <strain evidence="3">JCM 17771 / P3M-2</strain>
    </source>
</reference>